<dbReference type="PROSITE" id="PS00531">
    <property type="entry name" value="RNASE_T2_2"/>
    <property type="match status" value="1"/>
</dbReference>
<name>A0AAV3RI27_LITER</name>
<evidence type="ECO:0000256" key="4">
    <source>
        <dbReference type="ARBA" id="ARBA00022801"/>
    </source>
</evidence>
<comment type="similarity">
    <text evidence="1 8">Belongs to the RNase T2 family.</text>
</comment>
<dbReference type="AlphaFoldDB" id="A0AAV3RI27"/>
<dbReference type="Gene3D" id="3.90.730.10">
    <property type="entry name" value="Ribonuclease T2-like"/>
    <property type="match status" value="1"/>
</dbReference>
<keyword evidence="4" id="KW-0378">Hydrolase</keyword>
<evidence type="ECO:0000256" key="7">
    <source>
        <dbReference type="PIRSR" id="PIRSR633697-1"/>
    </source>
</evidence>
<evidence type="ECO:0000313" key="10">
    <source>
        <dbReference type="EMBL" id="GAA0174692.1"/>
    </source>
</evidence>
<comment type="caution">
    <text evidence="10">The sequence shown here is derived from an EMBL/GenBank/DDBJ whole genome shotgun (WGS) entry which is preliminary data.</text>
</comment>
<dbReference type="GO" id="GO:0006401">
    <property type="term" value="P:RNA catabolic process"/>
    <property type="evidence" value="ECO:0007669"/>
    <property type="project" value="TreeGrafter"/>
</dbReference>
<proteinExistence type="inferred from homology"/>
<keyword evidence="6" id="KW-0456">Lyase</keyword>
<evidence type="ECO:0000256" key="2">
    <source>
        <dbReference type="ARBA" id="ARBA00022722"/>
    </source>
</evidence>
<feature type="active site" evidence="7">
    <location>
        <position position="62"/>
    </location>
</feature>
<dbReference type="InterPro" id="IPR033130">
    <property type="entry name" value="RNase_T2_His_AS_2"/>
</dbReference>
<keyword evidence="3" id="KW-0255">Endonuclease</keyword>
<dbReference type="GO" id="GO:0005576">
    <property type="term" value="C:extracellular region"/>
    <property type="evidence" value="ECO:0007669"/>
    <property type="project" value="TreeGrafter"/>
</dbReference>
<sequence>MELKCSVVIKLLVLQCFLVSCLSAKDFDFFYYVQQWPASYCDTRRSCCYPKTGKPDDDFSIHGLWPNNNDGTWPSNCDRKNTFDESEIDDLVSRMEKDWPSFSCPSSDGIKFWTHEWEKHGTCAESILDMRSYFETALDLKKKANLLQALKNAGIHPKNGEFHSLESIKEAIKEGVGHTPYIECNTDSSRNQQLYQVYLCVDTSASKFIDCPVFPHGKCGSKIQFPSLSGDQQEEEYNHNEL</sequence>
<dbReference type="Pfam" id="PF00445">
    <property type="entry name" value="Ribonuclease_T2"/>
    <property type="match status" value="1"/>
</dbReference>
<dbReference type="FunFam" id="3.90.730.10:FF:000003">
    <property type="entry name" value="Ribonuclease 3"/>
    <property type="match status" value="1"/>
</dbReference>
<feature type="signal peptide" evidence="9">
    <location>
        <begin position="1"/>
        <end position="24"/>
    </location>
</feature>
<dbReference type="InterPro" id="IPR018188">
    <property type="entry name" value="RNase_T2_His_AS_1"/>
</dbReference>
<dbReference type="InterPro" id="IPR001568">
    <property type="entry name" value="RNase_T2-like"/>
</dbReference>
<protein>
    <submittedName>
        <fullName evidence="10">Endoribonuclease</fullName>
    </submittedName>
</protein>
<reference evidence="10 11" key="1">
    <citation type="submission" date="2024-01" db="EMBL/GenBank/DDBJ databases">
        <title>The complete chloroplast genome sequence of Lithospermum erythrorhizon: insights into the phylogenetic relationship among Boraginaceae species and the maternal lineages of purple gromwells.</title>
        <authorList>
            <person name="Okada T."/>
            <person name="Watanabe K."/>
        </authorList>
    </citation>
    <scope>NUCLEOTIDE SEQUENCE [LARGE SCALE GENOMIC DNA]</scope>
</reference>
<evidence type="ECO:0000256" key="5">
    <source>
        <dbReference type="ARBA" id="ARBA00023157"/>
    </source>
</evidence>
<dbReference type="PROSITE" id="PS00530">
    <property type="entry name" value="RNASE_T2_1"/>
    <property type="match status" value="1"/>
</dbReference>
<evidence type="ECO:0000256" key="1">
    <source>
        <dbReference type="ARBA" id="ARBA00007469"/>
    </source>
</evidence>
<dbReference type="InterPro" id="IPR036430">
    <property type="entry name" value="RNase_T2-like_sf"/>
</dbReference>
<dbReference type="PANTHER" id="PTHR11240">
    <property type="entry name" value="RIBONUCLEASE T2"/>
    <property type="match status" value="1"/>
</dbReference>
<keyword evidence="9" id="KW-0732">Signal</keyword>
<feature type="active site" evidence="7">
    <location>
        <position position="116"/>
    </location>
</feature>
<dbReference type="PROSITE" id="PS51257">
    <property type="entry name" value="PROKAR_LIPOPROTEIN"/>
    <property type="match status" value="1"/>
</dbReference>
<evidence type="ECO:0000256" key="6">
    <source>
        <dbReference type="ARBA" id="ARBA00023239"/>
    </source>
</evidence>
<feature type="chain" id="PRO_5043405326" evidence="9">
    <location>
        <begin position="25"/>
        <end position="242"/>
    </location>
</feature>
<dbReference type="PANTHER" id="PTHR11240:SF75">
    <property type="entry name" value="RIBONUCLEASE 3"/>
    <property type="match status" value="1"/>
</dbReference>
<evidence type="ECO:0000256" key="8">
    <source>
        <dbReference type="RuleBase" id="RU004328"/>
    </source>
</evidence>
<keyword evidence="11" id="KW-1185">Reference proteome</keyword>
<dbReference type="GO" id="GO:0033897">
    <property type="term" value="F:ribonuclease T2 activity"/>
    <property type="evidence" value="ECO:0007669"/>
    <property type="project" value="InterPro"/>
</dbReference>
<organism evidence="10 11">
    <name type="scientific">Lithospermum erythrorhizon</name>
    <name type="common">Purple gromwell</name>
    <name type="synonym">Lithospermum officinale var. erythrorhizon</name>
    <dbReference type="NCBI Taxonomy" id="34254"/>
    <lineage>
        <taxon>Eukaryota</taxon>
        <taxon>Viridiplantae</taxon>
        <taxon>Streptophyta</taxon>
        <taxon>Embryophyta</taxon>
        <taxon>Tracheophyta</taxon>
        <taxon>Spermatophyta</taxon>
        <taxon>Magnoliopsida</taxon>
        <taxon>eudicotyledons</taxon>
        <taxon>Gunneridae</taxon>
        <taxon>Pentapetalae</taxon>
        <taxon>asterids</taxon>
        <taxon>lamiids</taxon>
        <taxon>Boraginales</taxon>
        <taxon>Boraginaceae</taxon>
        <taxon>Boraginoideae</taxon>
        <taxon>Lithospermeae</taxon>
        <taxon>Lithospermum</taxon>
    </lineage>
</organism>
<keyword evidence="2" id="KW-0540">Nuclease</keyword>
<dbReference type="EMBL" id="BAABME010026872">
    <property type="protein sequence ID" value="GAA0174692.1"/>
    <property type="molecule type" value="Genomic_DNA"/>
</dbReference>
<dbReference type="GO" id="GO:0003723">
    <property type="term" value="F:RNA binding"/>
    <property type="evidence" value="ECO:0007669"/>
    <property type="project" value="InterPro"/>
</dbReference>
<gene>
    <name evidence="10" type="ORF">LIER_41768</name>
</gene>
<dbReference type="CDD" id="cd01061">
    <property type="entry name" value="RNase_T2_euk"/>
    <property type="match status" value="1"/>
</dbReference>
<keyword evidence="5" id="KW-1015">Disulfide bond</keyword>
<evidence type="ECO:0000256" key="9">
    <source>
        <dbReference type="SAM" id="SignalP"/>
    </source>
</evidence>
<dbReference type="GO" id="GO:0016787">
    <property type="term" value="F:hydrolase activity"/>
    <property type="evidence" value="ECO:0007669"/>
    <property type="project" value="UniProtKB-KW"/>
</dbReference>
<accession>A0AAV3RI27</accession>
<evidence type="ECO:0000313" key="11">
    <source>
        <dbReference type="Proteomes" id="UP001454036"/>
    </source>
</evidence>
<evidence type="ECO:0000256" key="3">
    <source>
        <dbReference type="ARBA" id="ARBA00022759"/>
    </source>
</evidence>
<dbReference type="Proteomes" id="UP001454036">
    <property type="component" value="Unassembled WGS sequence"/>
</dbReference>
<feature type="active site" evidence="7">
    <location>
        <position position="120"/>
    </location>
</feature>
<dbReference type="InterPro" id="IPR033697">
    <property type="entry name" value="Ribonuclease_T2_eukaryotic"/>
</dbReference>
<dbReference type="SUPFAM" id="SSF55895">
    <property type="entry name" value="Ribonuclease Rh-like"/>
    <property type="match status" value="1"/>
</dbReference>